<feature type="region of interest" description="Disordered" evidence="9">
    <location>
        <begin position="155"/>
        <end position="243"/>
    </location>
</feature>
<dbReference type="GO" id="GO:0005923">
    <property type="term" value="C:bicellular tight junction"/>
    <property type="evidence" value="ECO:0007669"/>
    <property type="project" value="UniProtKB-SubCell"/>
</dbReference>
<feature type="compositionally biased region" description="Low complexity" evidence="9">
    <location>
        <begin position="183"/>
        <end position="195"/>
    </location>
</feature>
<keyword evidence="5" id="KW-0217">Developmental protein</keyword>
<evidence type="ECO:0000256" key="3">
    <source>
        <dbReference type="ARBA" id="ARBA00009052"/>
    </source>
</evidence>
<evidence type="ECO:0000256" key="6">
    <source>
        <dbReference type="ARBA" id="ARBA00022949"/>
    </source>
</evidence>
<evidence type="ECO:0000256" key="9">
    <source>
        <dbReference type="SAM" id="MobiDB-lite"/>
    </source>
</evidence>
<reference evidence="10" key="2">
    <citation type="submission" date="2025-09" db="UniProtKB">
        <authorList>
            <consortium name="Ensembl"/>
        </authorList>
    </citation>
    <scope>IDENTIFICATION</scope>
</reference>
<feature type="compositionally biased region" description="Polar residues" evidence="9">
    <location>
        <begin position="157"/>
        <end position="178"/>
    </location>
</feature>
<evidence type="ECO:0000313" key="11">
    <source>
        <dbReference type="Proteomes" id="UP000261620"/>
    </source>
</evidence>
<evidence type="ECO:0000256" key="1">
    <source>
        <dbReference type="ARBA" id="ARBA00004435"/>
    </source>
</evidence>
<dbReference type="InterPro" id="IPR019359">
    <property type="entry name" value="CCDC85"/>
</dbReference>
<dbReference type="STRING" id="94237.ENSMMOP00000002111"/>
<keyword evidence="4" id="KW-0796">Tight junction</keyword>
<evidence type="ECO:0000256" key="7">
    <source>
        <dbReference type="ARBA" id="ARBA00023054"/>
    </source>
</evidence>
<organism evidence="10 11">
    <name type="scientific">Mola mola</name>
    <name type="common">Ocean sunfish</name>
    <name type="synonym">Tetraodon mola</name>
    <dbReference type="NCBI Taxonomy" id="94237"/>
    <lineage>
        <taxon>Eukaryota</taxon>
        <taxon>Metazoa</taxon>
        <taxon>Chordata</taxon>
        <taxon>Craniata</taxon>
        <taxon>Vertebrata</taxon>
        <taxon>Euteleostomi</taxon>
        <taxon>Actinopterygii</taxon>
        <taxon>Neopterygii</taxon>
        <taxon>Teleostei</taxon>
        <taxon>Neoteleostei</taxon>
        <taxon>Acanthomorphata</taxon>
        <taxon>Eupercaria</taxon>
        <taxon>Tetraodontiformes</taxon>
        <taxon>Molidae</taxon>
        <taxon>Mola</taxon>
    </lineage>
</organism>
<keyword evidence="7 8" id="KW-0175">Coiled coil</keyword>
<dbReference type="PANTHER" id="PTHR13546">
    <property type="entry name" value="RE60986P"/>
    <property type="match status" value="1"/>
</dbReference>
<dbReference type="Pfam" id="PF10226">
    <property type="entry name" value="CCDC85"/>
    <property type="match status" value="1"/>
</dbReference>
<name>A0A3Q3VLC2_MOLML</name>
<accession>A0A3Q3VLC2</accession>
<keyword evidence="11" id="KW-1185">Reference proteome</keyword>
<comment type="similarity">
    <text evidence="3">Belongs to the CCDC85 family.</text>
</comment>
<dbReference type="PANTHER" id="PTHR13546:SF14">
    <property type="entry name" value="COILED-COIL DOMAIN-CONTAINING PROTEIN 85C"/>
    <property type="match status" value="1"/>
</dbReference>
<dbReference type="GO" id="GO:0005912">
    <property type="term" value="C:adherens junction"/>
    <property type="evidence" value="ECO:0007669"/>
    <property type="project" value="UniProtKB-SubCell"/>
</dbReference>
<evidence type="ECO:0000256" key="8">
    <source>
        <dbReference type="SAM" id="Coils"/>
    </source>
</evidence>
<proteinExistence type="inferred from homology"/>
<evidence type="ECO:0000256" key="4">
    <source>
        <dbReference type="ARBA" id="ARBA00022427"/>
    </source>
</evidence>
<evidence type="ECO:0000313" key="10">
    <source>
        <dbReference type="Ensembl" id="ENSMMOP00000002111.1"/>
    </source>
</evidence>
<evidence type="ECO:0000256" key="5">
    <source>
        <dbReference type="ARBA" id="ARBA00022473"/>
    </source>
</evidence>
<evidence type="ECO:0000256" key="2">
    <source>
        <dbReference type="ARBA" id="ARBA00004536"/>
    </source>
</evidence>
<sequence length="394" mass="44613">MAKNSSEAATDDLSQLADEELLRCSKEELLRRLRRVDGDKMNLMIEHGNMMKDINRRLQMHLHEIRSLKEVNQKLQDDNHELRELCCFLDDDRQKGKKLSREWQRFGRYTASAMWKEVGTYMMKLKELEANQDTVMRENSELKEIILMLDEERNGAGSRSSIDSQSSLTNLNGGTSTVRDVGDGSSTSSTGSAGSPDHHNHNHIHKPTSENGKMGPTMRRSMDDLSTPHHHRSIPNGLNDSSSNYIRQLETKVRILEDDNNKLLSQQCNPGDLRALRKGMTLYHSESQLSSLPQRQDAMHVGTSRLPTSESSPATGYLSCVQKPEAVVHAMKVLEVHENLDKQLPEDYEDDLSEKEKAIVREMCNVVWRKLGDAAGSKLSIRQHLSGNQFKGPL</sequence>
<protein>
    <submittedName>
        <fullName evidence="10">Uncharacterized protein</fullName>
    </submittedName>
</protein>
<reference evidence="10" key="1">
    <citation type="submission" date="2025-08" db="UniProtKB">
        <authorList>
            <consortium name="Ensembl"/>
        </authorList>
    </citation>
    <scope>IDENTIFICATION</scope>
</reference>
<feature type="coiled-coil region" evidence="8">
    <location>
        <begin position="51"/>
        <end position="85"/>
    </location>
</feature>
<dbReference type="AlphaFoldDB" id="A0A3Q3VLC2"/>
<dbReference type="Ensembl" id="ENSMMOT00000002148.1">
    <property type="protein sequence ID" value="ENSMMOP00000002111.1"/>
    <property type="gene ID" value="ENSMMOG00000001735.1"/>
</dbReference>
<dbReference type="Proteomes" id="UP000261620">
    <property type="component" value="Unplaced"/>
</dbReference>
<comment type="subcellular location">
    <subcellularLocation>
        <location evidence="2">Cell junction</location>
        <location evidence="2">Adherens junction</location>
    </subcellularLocation>
    <subcellularLocation>
        <location evidence="1">Cell junction</location>
        <location evidence="1">Tight junction</location>
    </subcellularLocation>
</comment>
<keyword evidence="6" id="KW-0965">Cell junction</keyword>